<dbReference type="CDD" id="cd01335">
    <property type="entry name" value="Radical_SAM"/>
    <property type="match status" value="1"/>
</dbReference>
<dbReference type="PANTHER" id="PTHR43432:SF3">
    <property type="entry name" value="SLR0285 PROTEIN"/>
    <property type="match status" value="1"/>
</dbReference>
<evidence type="ECO:0000313" key="10">
    <source>
        <dbReference type="Proteomes" id="UP000250136"/>
    </source>
</evidence>
<dbReference type="AlphaFoldDB" id="A0A0Q2QP29"/>
<dbReference type="GO" id="GO:0016829">
    <property type="term" value="F:lyase activity"/>
    <property type="evidence" value="ECO:0007669"/>
    <property type="project" value="UniProtKB-KW"/>
</dbReference>
<dbReference type="EMBL" id="FOIW01000001">
    <property type="protein sequence ID" value="SEV80710.1"/>
    <property type="molecule type" value="Genomic_DNA"/>
</dbReference>
<dbReference type="SUPFAM" id="SSF102114">
    <property type="entry name" value="Radical SAM enzymes"/>
    <property type="match status" value="1"/>
</dbReference>
<evidence type="ECO:0000313" key="5">
    <source>
        <dbReference type="EMBL" id="ASJ13129.1"/>
    </source>
</evidence>
<organism evidence="6 8">
    <name type="scientific">Thermococcus thioreducens</name>
    <dbReference type="NCBI Taxonomy" id="277988"/>
    <lineage>
        <taxon>Archaea</taxon>
        <taxon>Methanobacteriati</taxon>
        <taxon>Methanobacteriota</taxon>
        <taxon>Thermococci</taxon>
        <taxon>Thermococcales</taxon>
        <taxon>Thermococcaceae</taxon>
        <taxon>Thermococcus</taxon>
    </lineage>
</organism>
<dbReference type="GO" id="GO:0046872">
    <property type="term" value="F:metal ion binding"/>
    <property type="evidence" value="ECO:0007669"/>
    <property type="project" value="UniProtKB-KW"/>
</dbReference>
<keyword evidence="2" id="KW-0408">Iron</keyword>
<dbReference type="STRING" id="277988.SAMN05216170_0012"/>
<dbReference type="InterPro" id="IPR058240">
    <property type="entry name" value="rSAM_sf"/>
</dbReference>
<dbReference type="Proteomes" id="UP000182125">
    <property type="component" value="Unassembled WGS sequence"/>
</dbReference>
<keyword evidence="7" id="KW-0456">Lyase</keyword>
<dbReference type="RefSeq" id="WP_055430209.1">
    <property type="nucleotide sequence ID" value="NZ_CP015105.1"/>
</dbReference>
<proteinExistence type="predicted"/>
<dbReference type="InterPro" id="IPR006638">
    <property type="entry name" value="Elp3/MiaA/NifB-like_rSAM"/>
</dbReference>
<evidence type="ECO:0000256" key="2">
    <source>
        <dbReference type="ARBA" id="ARBA00023004"/>
    </source>
</evidence>
<dbReference type="EMBL" id="CP015105">
    <property type="protein sequence ID" value="ASJ13129.1"/>
    <property type="molecule type" value="Genomic_DNA"/>
</dbReference>
<protein>
    <submittedName>
        <fullName evidence="7">DNA repair photolyase</fullName>
    </submittedName>
    <submittedName>
        <fullName evidence="6">Radical SAM protein</fullName>
    </submittedName>
</protein>
<dbReference type="EMBL" id="LIXN01000020">
    <property type="protein sequence ID" value="KQH81637.1"/>
    <property type="molecule type" value="Genomic_DNA"/>
</dbReference>
<evidence type="ECO:0000313" key="9">
    <source>
        <dbReference type="Proteomes" id="UP000182125"/>
    </source>
</evidence>
<name>A0A0Q2QP29_9EURY</name>
<reference evidence="5 10" key="2">
    <citation type="submission" date="2016-04" db="EMBL/GenBank/DDBJ databases">
        <title>Complete genome sequence of Thermococcus thioreducens type strain OGL-20P.</title>
        <authorList>
            <person name="Oger P.M."/>
        </authorList>
    </citation>
    <scope>NUCLEOTIDE SEQUENCE [LARGE SCALE GENOMIC DNA]</scope>
    <source>
        <strain evidence="5 10">OGL-20P</strain>
    </source>
</reference>
<dbReference type="PANTHER" id="PTHR43432">
    <property type="entry name" value="SLR0285 PROTEIN"/>
    <property type="match status" value="1"/>
</dbReference>
<evidence type="ECO:0000256" key="3">
    <source>
        <dbReference type="ARBA" id="ARBA00023014"/>
    </source>
</evidence>
<keyword evidence="3" id="KW-0411">Iron-sulfur</keyword>
<dbReference type="SFLD" id="SFLDS00029">
    <property type="entry name" value="Radical_SAM"/>
    <property type="match status" value="1"/>
</dbReference>
<dbReference type="GO" id="GO:0051536">
    <property type="term" value="F:iron-sulfur cluster binding"/>
    <property type="evidence" value="ECO:0007669"/>
    <property type="project" value="UniProtKB-KW"/>
</dbReference>
<reference evidence="6 8" key="1">
    <citation type="submission" date="2015-08" db="EMBL/GenBank/DDBJ databases">
        <title>Thermococcus thioreducens DSM 14981 genome sequencing.</title>
        <authorList>
            <person name="Hong S.-J."/>
            <person name="Kim M.-C."/>
            <person name="Shin J.-H."/>
        </authorList>
    </citation>
    <scope>NUCLEOTIDE SEQUENCE [LARGE SCALE GENOMIC DNA]</scope>
    <source>
        <strain evidence="6 8">DSM 14981</strain>
    </source>
</reference>
<dbReference type="Proteomes" id="UP000250136">
    <property type="component" value="Chromosome"/>
</dbReference>
<dbReference type="GeneID" id="33334684"/>
<keyword evidence="10" id="KW-1185">Reference proteome</keyword>
<dbReference type="Pfam" id="PF04055">
    <property type="entry name" value="Radical_SAM"/>
    <property type="match status" value="1"/>
</dbReference>
<dbReference type="Gene3D" id="3.80.30.30">
    <property type="match status" value="1"/>
</dbReference>
<keyword evidence="1" id="KW-0479">Metal-binding</keyword>
<feature type="domain" description="Radical SAM core" evidence="4">
    <location>
        <begin position="14"/>
        <end position="237"/>
    </location>
</feature>
<sequence>MYIRPFDPWKARLCTCPFKYTLNVYTGCDHACVYCYITGYIPNAFRVRIKEGLLPKLERELRRLDRRYIIALSYSSDPYPAVERELGITRKVLELFRRYGVRCMILTKSDVFERDLDILAELKCAVGVTVTTVNERKAKLLEPNAPSPMARIRALREAKEAGIPVYARIDPIIPFYTWEDFDETLDALDFVDHITVSTLKLRPDSKRRMSAKFPELMEKLWPLYERGERIGGYYYLPRELRFEILREAERKILERGITFGSCREGYRSFPSCDGSHLVPL</sequence>
<evidence type="ECO:0000259" key="4">
    <source>
        <dbReference type="PROSITE" id="PS51918"/>
    </source>
</evidence>
<dbReference type="SFLD" id="SFLDG01084">
    <property type="entry name" value="Uncharacterised_Radical_SAM_Su"/>
    <property type="match status" value="1"/>
</dbReference>
<dbReference type="InterPro" id="IPR007197">
    <property type="entry name" value="rSAM"/>
</dbReference>
<dbReference type="Proteomes" id="UP000051862">
    <property type="component" value="Unassembled WGS sequence"/>
</dbReference>
<dbReference type="PATRIC" id="fig|277988.4.peg.2202"/>
<accession>A0A0Q2QP29</accession>
<evidence type="ECO:0000313" key="8">
    <source>
        <dbReference type="Proteomes" id="UP000051862"/>
    </source>
</evidence>
<dbReference type="SMART" id="SM00729">
    <property type="entry name" value="Elp3"/>
    <property type="match status" value="1"/>
</dbReference>
<dbReference type="InterPro" id="IPR040086">
    <property type="entry name" value="MJ0683-like"/>
</dbReference>
<evidence type="ECO:0000313" key="6">
    <source>
        <dbReference type="EMBL" id="KQH81637.1"/>
    </source>
</evidence>
<dbReference type="PROSITE" id="PS51918">
    <property type="entry name" value="RADICAL_SAM"/>
    <property type="match status" value="1"/>
</dbReference>
<dbReference type="OrthoDB" id="15538at2157"/>
<evidence type="ECO:0000256" key="1">
    <source>
        <dbReference type="ARBA" id="ARBA00022723"/>
    </source>
</evidence>
<gene>
    <name evidence="5" type="ORF">A3L14_09620</name>
    <name evidence="6" type="ORF">AMR53_10495</name>
    <name evidence="7" type="ORF">SAMN05216170_0012</name>
</gene>
<reference evidence="7 9" key="3">
    <citation type="submission" date="2016-10" db="EMBL/GenBank/DDBJ databases">
        <authorList>
            <person name="de Groot N.N."/>
        </authorList>
    </citation>
    <scope>NUCLEOTIDE SEQUENCE [LARGE SCALE GENOMIC DNA]</scope>
    <source>
        <strain evidence="7 9">OGL-20</strain>
    </source>
</reference>
<dbReference type="KEGG" id="ttd:A3L14_09620"/>
<evidence type="ECO:0000313" key="7">
    <source>
        <dbReference type="EMBL" id="SEV80710.1"/>
    </source>
</evidence>